<name>A0A8K0T203_9HYPO</name>
<comment type="caution">
    <text evidence="2">The sequence shown here is derived from an EMBL/GenBank/DDBJ whole genome shotgun (WGS) entry which is preliminary data.</text>
</comment>
<protein>
    <submittedName>
        <fullName evidence="2">Uncharacterized protein</fullName>
    </submittedName>
</protein>
<evidence type="ECO:0000256" key="1">
    <source>
        <dbReference type="SAM" id="MobiDB-lite"/>
    </source>
</evidence>
<keyword evidence="3" id="KW-1185">Reference proteome</keyword>
<dbReference type="AlphaFoldDB" id="A0A8K0T203"/>
<reference evidence="2" key="1">
    <citation type="journal article" date="2021" name="Nat. Commun.">
        <title>Genetic determinants of endophytism in the Arabidopsis root mycobiome.</title>
        <authorList>
            <person name="Mesny F."/>
            <person name="Miyauchi S."/>
            <person name="Thiergart T."/>
            <person name="Pickel B."/>
            <person name="Atanasova L."/>
            <person name="Karlsson M."/>
            <person name="Huettel B."/>
            <person name="Barry K.W."/>
            <person name="Haridas S."/>
            <person name="Chen C."/>
            <person name="Bauer D."/>
            <person name="Andreopoulos W."/>
            <person name="Pangilinan J."/>
            <person name="LaButti K."/>
            <person name="Riley R."/>
            <person name="Lipzen A."/>
            <person name="Clum A."/>
            <person name="Drula E."/>
            <person name="Henrissat B."/>
            <person name="Kohler A."/>
            <person name="Grigoriev I.V."/>
            <person name="Martin F.M."/>
            <person name="Hacquard S."/>
        </authorList>
    </citation>
    <scope>NUCLEOTIDE SEQUENCE</scope>
    <source>
        <strain evidence="2">MPI-CAGE-CH-0235</strain>
    </source>
</reference>
<accession>A0A8K0T203</accession>
<proteinExistence type="predicted"/>
<evidence type="ECO:0000313" key="3">
    <source>
        <dbReference type="Proteomes" id="UP000813444"/>
    </source>
</evidence>
<feature type="region of interest" description="Disordered" evidence="1">
    <location>
        <begin position="160"/>
        <end position="179"/>
    </location>
</feature>
<dbReference type="Proteomes" id="UP000813444">
    <property type="component" value="Unassembled WGS sequence"/>
</dbReference>
<dbReference type="EMBL" id="JAGPNK010000001">
    <property type="protein sequence ID" value="KAH7327911.1"/>
    <property type="molecule type" value="Genomic_DNA"/>
</dbReference>
<sequence>MLHPCPSRRYCTEPTMGMFSALEYLGIECLVGIRWSPSVPSRPLYHQRSPIDDPAAVCVHPTSRSSHPQRLAQHVQMPALAWRLPKPRHMPPGWHDLRRNVVTTNHIDGRLQGTHRSTHSVKPRLRLTPGRHSDAYQIITIPKLSNGIDHACKGTGLFKLRDRGRRPSQPGLASTTPEGHPEMVQNFFLVMLSLSVSTTIDQPAGMAVWGTRTHQEYRLQ</sequence>
<organism evidence="2 3">
    <name type="scientific">Stachybotrys elegans</name>
    <dbReference type="NCBI Taxonomy" id="80388"/>
    <lineage>
        <taxon>Eukaryota</taxon>
        <taxon>Fungi</taxon>
        <taxon>Dikarya</taxon>
        <taxon>Ascomycota</taxon>
        <taxon>Pezizomycotina</taxon>
        <taxon>Sordariomycetes</taxon>
        <taxon>Hypocreomycetidae</taxon>
        <taxon>Hypocreales</taxon>
        <taxon>Stachybotryaceae</taxon>
        <taxon>Stachybotrys</taxon>
    </lineage>
</organism>
<gene>
    <name evidence="2" type="ORF">B0I35DRAFT_3974</name>
</gene>
<evidence type="ECO:0000313" key="2">
    <source>
        <dbReference type="EMBL" id="KAH7327911.1"/>
    </source>
</evidence>